<protein>
    <recommendedName>
        <fullName evidence="5">Novel STAND NTPase 3 domain-containing protein</fullName>
    </recommendedName>
</protein>
<feature type="repeat" description="ANK" evidence="3">
    <location>
        <begin position="876"/>
        <end position="908"/>
    </location>
</feature>
<feature type="repeat" description="ANK" evidence="3">
    <location>
        <begin position="814"/>
        <end position="846"/>
    </location>
</feature>
<evidence type="ECO:0000256" key="4">
    <source>
        <dbReference type="SAM" id="Coils"/>
    </source>
</evidence>
<feature type="domain" description="Novel STAND NTPase 3" evidence="5">
    <location>
        <begin position="326"/>
        <end position="477"/>
    </location>
</feature>
<dbReference type="PROSITE" id="PS50297">
    <property type="entry name" value="ANK_REP_REGION"/>
    <property type="match status" value="11"/>
</dbReference>
<feature type="repeat" description="ANK" evidence="3">
    <location>
        <begin position="1000"/>
        <end position="1032"/>
    </location>
</feature>
<feature type="repeat" description="ANK" evidence="3">
    <location>
        <begin position="748"/>
        <end position="780"/>
    </location>
</feature>
<dbReference type="Gene3D" id="1.25.40.20">
    <property type="entry name" value="Ankyrin repeat-containing domain"/>
    <property type="match status" value="7"/>
</dbReference>
<gene>
    <name evidence="6" type="ORF">MGAL_10B012831</name>
</gene>
<dbReference type="PANTHER" id="PTHR24123">
    <property type="entry name" value="ANKYRIN REPEAT-CONTAINING"/>
    <property type="match status" value="1"/>
</dbReference>
<dbReference type="Pfam" id="PF20720">
    <property type="entry name" value="nSTAND3"/>
    <property type="match status" value="1"/>
</dbReference>
<feature type="repeat" description="ANK" evidence="3">
    <location>
        <begin position="1347"/>
        <end position="1379"/>
    </location>
</feature>
<name>A0A8B6GRH7_MYTGA</name>
<keyword evidence="7" id="KW-1185">Reference proteome</keyword>
<feature type="coiled-coil region" evidence="4">
    <location>
        <begin position="274"/>
        <end position="301"/>
    </location>
</feature>
<evidence type="ECO:0000313" key="7">
    <source>
        <dbReference type="Proteomes" id="UP000596742"/>
    </source>
</evidence>
<evidence type="ECO:0000259" key="5">
    <source>
        <dbReference type="Pfam" id="PF20720"/>
    </source>
</evidence>
<keyword evidence="2 3" id="KW-0040">ANK repeat</keyword>
<keyword evidence="1" id="KW-0677">Repeat</keyword>
<dbReference type="OrthoDB" id="10344066at2759"/>
<organism evidence="6 7">
    <name type="scientific">Mytilus galloprovincialis</name>
    <name type="common">Mediterranean mussel</name>
    <dbReference type="NCBI Taxonomy" id="29158"/>
    <lineage>
        <taxon>Eukaryota</taxon>
        <taxon>Metazoa</taxon>
        <taxon>Spiralia</taxon>
        <taxon>Lophotrochozoa</taxon>
        <taxon>Mollusca</taxon>
        <taxon>Bivalvia</taxon>
        <taxon>Autobranchia</taxon>
        <taxon>Pteriomorphia</taxon>
        <taxon>Mytilida</taxon>
        <taxon>Mytiloidea</taxon>
        <taxon>Mytilidae</taxon>
        <taxon>Mytilinae</taxon>
        <taxon>Mytilus</taxon>
    </lineage>
</organism>
<dbReference type="Pfam" id="PF12796">
    <property type="entry name" value="Ank_2"/>
    <property type="match status" value="6"/>
</dbReference>
<dbReference type="SUPFAM" id="SSF48403">
    <property type="entry name" value="Ankyrin repeat"/>
    <property type="match status" value="3"/>
</dbReference>
<comment type="caution">
    <text evidence="6">The sequence shown here is derived from an EMBL/GenBank/DDBJ whole genome shotgun (WGS) entry which is preliminary data.</text>
</comment>
<feature type="repeat" description="ANK" evidence="3">
    <location>
        <begin position="781"/>
        <end position="813"/>
    </location>
</feature>
<dbReference type="InterPro" id="IPR051165">
    <property type="entry name" value="Multifunctional_ANK_Repeat"/>
</dbReference>
<evidence type="ECO:0000256" key="3">
    <source>
        <dbReference type="PROSITE-ProRule" id="PRU00023"/>
    </source>
</evidence>
<dbReference type="PANTHER" id="PTHR24123:SF141">
    <property type="entry name" value="ANKYRIN 2, ISOFORM U"/>
    <property type="match status" value="1"/>
</dbReference>
<dbReference type="Proteomes" id="UP000596742">
    <property type="component" value="Unassembled WGS sequence"/>
</dbReference>
<feature type="repeat" description="ANK" evidence="3">
    <location>
        <begin position="1424"/>
        <end position="1456"/>
    </location>
</feature>
<dbReference type="PRINTS" id="PR01415">
    <property type="entry name" value="ANKYRIN"/>
</dbReference>
<dbReference type="InterPro" id="IPR036770">
    <property type="entry name" value="Ankyrin_rpt-contain_sf"/>
</dbReference>
<dbReference type="EMBL" id="UYJE01008851">
    <property type="protein sequence ID" value="VDI67910.1"/>
    <property type="molecule type" value="Genomic_DNA"/>
</dbReference>
<dbReference type="Pfam" id="PF13637">
    <property type="entry name" value="Ank_4"/>
    <property type="match status" value="1"/>
</dbReference>
<evidence type="ECO:0000313" key="6">
    <source>
        <dbReference type="EMBL" id="VDI67910.1"/>
    </source>
</evidence>
<dbReference type="SUPFAM" id="SSF52540">
    <property type="entry name" value="P-loop containing nucleoside triphosphate hydrolases"/>
    <property type="match status" value="1"/>
</dbReference>
<feature type="repeat" description="ANK" evidence="3">
    <location>
        <begin position="1398"/>
        <end position="1426"/>
    </location>
</feature>
<dbReference type="SMART" id="SM00248">
    <property type="entry name" value="ANK"/>
    <property type="match status" value="19"/>
</dbReference>
<reference evidence="6" key="1">
    <citation type="submission" date="2018-11" db="EMBL/GenBank/DDBJ databases">
        <authorList>
            <person name="Alioto T."/>
            <person name="Alioto T."/>
        </authorList>
    </citation>
    <scope>NUCLEOTIDE SEQUENCE</scope>
</reference>
<evidence type="ECO:0000256" key="2">
    <source>
        <dbReference type="ARBA" id="ARBA00023043"/>
    </source>
</evidence>
<dbReference type="PROSITE" id="PS50088">
    <property type="entry name" value="ANK_REPEAT"/>
    <property type="match status" value="12"/>
</dbReference>
<feature type="repeat" description="ANK" evidence="3">
    <location>
        <begin position="1164"/>
        <end position="1196"/>
    </location>
</feature>
<dbReference type="InterPro" id="IPR002110">
    <property type="entry name" value="Ankyrin_rpt"/>
</dbReference>
<evidence type="ECO:0000256" key="1">
    <source>
        <dbReference type="ARBA" id="ARBA00022737"/>
    </source>
</evidence>
<feature type="repeat" description="ANK" evidence="3">
    <location>
        <begin position="909"/>
        <end position="941"/>
    </location>
</feature>
<feature type="repeat" description="ANK" evidence="3">
    <location>
        <begin position="1532"/>
        <end position="1564"/>
    </location>
</feature>
<accession>A0A8B6GRH7</accession>
<proteinExistence type="predicted"/>
<sequence length="1676" mass="190863">MATQAPTRIQSSISADLERDLREIQSSLHTGPPGDLDDNKKRWLVVGICLHTILSPSLRKYVDPVVTNLYSALKLSDQIDIQTQTKYLRKYGAANFYLNYEAINNNKATHGHRSVLYDYRVHNAVDLSKLFLQTHMSHYTTFDEACDSSALLGMINKIDKFPLIVQTAANDVRSTIRNEWAHCNFTIWDDVKHVQSLQLIENFIYLLNLNAADEKQIIEELNKWRTNGTSFLQGYTISFEVVNEIRQKLQVLVEYAEVISKTADKEFGKVHGALIDIAETLRQYEKRISTLENTVATHEKTLMEYGSSYDADIPEIERWIKKSKDFIKTDIFTDILGILKDNHGILLTGVSGIGKTLTAQNIALQLCHEDGYSIVPCSNVKDIKKRYKDNVRQVFFVDDICGKYTANIKYIENWMRIKEFVTFILRKGQTKILATCRTEIVKEEHVEKTLNNILEQFDLTKNYSIEDKSKLARKYLKVDDKVLADIVKKVEFSPLISFLYSKHDGFDVNEFLNSPYQTFSDEWDTLKTFDKEKFCALLLCVIYYGTINETNFDVPNDLDIDEEMKLKNVFDCCRLGRDTPLSAIKDKLNTCVDTYFIKVDKEFKVIHDKMFDFLCCYFGKTFIAPILKFADDKLIRERVQLESIQKTPGEFSIMVSSIDEQKYNDRLRTDLLHGKIHLCLNNSQMRYKEYRHKLLDVVRALDIDTKKRLITTKDENGMTTFIVSCLRGFADLIDYFLSIGAAIDVQIGLFTPLTAACRDGHLQTVKSLLYKGAAINKTNFDGETPLYTACFGGHYDLIKILIEKGADINKQNIYNHTPLYVSSLEGHKNIVNMLIENGANIFKCSDSLIGATNGGHDQIVETLITKDFDVNIVDIQGRTALAIACEEGFTKIVKFLVDNNADVNMLDIERETCLHKAYRNGSIEVIQTLLAKRADVNMTNRNGQTSADVSMTGCITMDAVLFNTSENVQLETNESVITSGTPKETSYQPIPDTISELLRYKWTPLYAACMRGDVETVKSLIKNRANVNMKTDSGELSLVAACQQGHGILIQMLQDEGADINQALLSAVQRDKERAVKILMCKGIYSGFKRGDFSYKGCGWKWLMKVACEHKSTTVIGILLQKSDDALLIDTHTITCTACTHELHQIVEFLIKKGPEFNYHCNEDESTPLYSACKKRFNRVVEMLIENGVELNEANKNGTTLFHHEDNLDVQHLPDKGLFGTYNGFEDVGALETGFENGYTPFILADIAGNDDLAKYLESQALYHNPARCISLTNGSIQCMPIAGFEAKGCHKRVKIEHMRESTENYEYLFQVCMNGEARSSLLEERLARLNINIFFAPEGLNGTIWFKQTPLCLATRRGHKEVVDVLLKNGANVDLTVDGHSYPHDNDGNVFSSTIRYGYTPLFAACRRKYYEIVDLLVKYDANLNEALYDACREGYLETAQFLLQKGADVNSVCRFGQTALHAACIGGYYSIVKYLLDQGALANTTFKWRNRPMLSIHEISCLEVVYVCGNQRMLKLLIERGASINRVSKLGRTLMHTACKEGNYKTVEILIDKGANINASDKYDTTPLHACIFQRIENTHCENEIWYHMVRRKFHSFQGSRYRMQEDNYSELIREISSNYRGQFKFLTDNHYKIVQLLIKNGADIKKAEMDERSLLSYARDIKDMKLVEMLLTK</sequence>
<dbReference type="InterPro" id="IPR049050">
    <property type="entry name" value="nSTAND3"/>
</dbReference>
<keyword evidence="4" id="KW-0175">Coiled coil</keyword>
<dbReference type="InterPro" id="IPR027417">
    <property type="entry name" value="P-loop_NTPase"/>
</dbReference>
<feature type="repeat" description="ANK" evidence="3">
    <location>
        <begin position="1457"/>
        <end position="1489"/>
    </location>
</feature>